<feature type="compositionally biased region" description="Low complexity" evidence="3">
    <location>
        <begin position="11"/>
        <end position="27"/>
    </location>
</feature>
<gene>
    <name evidence="4" type="ORF">ASILVAE211_06510</name>
</gene>
<comment type="similarity">
    <text evidence="1">Belongs to the Skp family.</text>
</comment>
<dbReference type="SUPFAM" id="SSF111384">
    <property type="entry name" value="OmpH-like"/>
    <property type="match status" value="1"/>
</dbReference>
<protein>
    <submittedName>
        <fullName evidence="4">OmpH family outer membrane protein</fullName>
    </submittedName>
</protein>
<dbReference type="Gene3D" id="3.30.910.20">
    <property type="entry name" value="Skp domain"/>
    <property type="match status" value="1"/>
</dbReference>
<dbReference type="Pfam" id="PF03938">
    <property type="entry name" value="OmpH"/>
    <property type="match status" value="1"/>
</dbReference>
<dbReference type="PANTHER" id="PTHR35089">
    <property type="entry name" value="CHAPERONE PROTEIN SKP"/>
    <property type="match status" value="1"/>
</dbReference>
<sequence length="224" mass="23928">MPDMGPAIPVAPAADPQAEAAAQAQASAPIPTLPTLMKESPPPAPIIGVIGVPDVLQASTAAQAVQKEIERRRAALTAEVQKEQDMWRRVQAALADPNAHYSQDDLRKRELALQQRIGNSQLAFRNSEARIQAAAQVSLGQIERTLIAVIRQVSTSRGMNLVLHRAQVALNMNEFDITAEVIKQLNQVLPSVTVPPDAAFAKVTAASMQAQQQAEQGQGGPMGQ</sequence>
<dbReference type="GO" id="GO:0051082">
    <property type="term" value="F:unfolded protein binding"/>
    <property type="evidence" value="ECO:0007669"/>
    <property type="project" value="InterPro"/>
</dbReference>
<proteinExistence type="inferred from homology"/>
<reference evidence="4" key="2">
    <citation type="submission" date="2021-01" db="EMBL/GenBank/DDBJ databases">
        <authorList>
            <person name="Mieszkin S."/>
            <person name="Pouder E."/>
            <person name="Alain K."/>
        </authorList>
    </citation>
    <scope>NUCLEOTIDE SEQUENCE</scope>
    <source>
        <strain evidence="4">HW T2.11</strain>
    </source>
</reference>
<evidence type="ECO:0000256" key="1">
    <source>
        <dbReference type="ARBA" id="ARBA00009091"/>
    </source>
</evidence>
<dbReference type="SMART" id="SM00935">
    <property type="entry name" value="OmpH"/>
    <property type="match status" value="1"/>
</dbReference>
<evidence type="ECO:0000313" key="5">
    <source>
        <dbReference type="Proteomes" id="UP000708298"/>
    </source>
</evidence>
<dbReference type="GO" id="GO:0050821">
    <property type="term" value="P:protein stabilization"/>
    <property type="evidence" value="ECO:0007669"/>
    <property type="project" value="TreeGrafter"/>
</dbReference>
<evidence type="ECO:0000313" key="4">
    <source>
        <dbReference type="EMBL" id="MCB8874828.1"/>
    </source>
</evidence>
<evidence type="ECO:0000256" key="2">
    <source>
        <dbReference type="ARBA" id="ARBA00022729"/>
    </source>
</evidence>
<dbReference type="EMBL" id="JAESVB010000002">
    <property type="protein sequence ID" value="MCB8874828.1"/>
    <property type="molecule type" value="Genomic_DNA"/>
</dbReference>
<reference evidence="4" key="1">
    <citation type="journal article" date="2021" name="Microorganisms">
        <title>Acidisoma silvae sp. nov. and Acidisomacellulosilytica sp. nov., Two Acidophilic Bacteria Isolated from Decaying Wood, Hydrolyzing Cellulose and Producing Poly-3-hydroxybutyrate.</title>
        <authorList>
            <person name="Mieszkin S."/>
            <person name="Pouder E."/>
            <person name="Uroz S."/>
            <person name="Simon-Colin C."/>
            <person name="Alain K."/>
        </authorList>
    </citation>
    <scope>NUCLEOTIDE SEQUENCE</scope>
    <source>
        <strain evidence="4">HW T2.11</strain>
    </source>
</reference>
<dbReference type="Proteomes" id="UP000708298">
    <property type="component" value="Unassembled WGS sequence"/>
</dbReference>
<comment type="caution">
    <text evidence="4">The sequence shown here is derived from an EMBL/GenBank/DDBJ whole genome shotgun (WGS) entry which is preliminary data.</text>
</comment>
<dbReference type="InterPro" id="IPR005632">
    <property type="entry name" value="Chaperone_Skp"/>
</dbReference>
<organism evidence="4 5">
    <name type="scientific">Acidisoma silvae</name>
    <dbReference type="NCBI Taxonomy" id="2802396"/>
    <lineage>
        <taxon>Bacteria</taxon>
        <taxon>Pseudomonadati</taxon>
        <taxon>Pseudomonadota</taxon>
        <taxon>Alphaproteobacteria</taxon>
        <taxon>Acetobacterales</taxon>
        <taxon>Acidocellaceae</taxon>
        <taxon>Acidisoma</taxon>
    </lineage>
</organism>
<feature type="region of interest" description="Disordered" evidence="3">
    <location>
        <begin position="1"/>
        <end position="27"/>
    </location>
</feature>
<dbReference type="PANTHER" id="PTHR35089:SF1">
    <property type="entry name" value="CHAPERONE PROTEIN SKP"/>
    <property type="match status" value="1"/>
</dbReference>
<dbReference type="GO" id="GO:0005829">
    <property type="term" value="C:cytosol"/>
    <property type="evidence" value="ECO:0007669"/>
    <property type="project" value="TreeGrafter"/>
</dbReference>
<evidence type="ECO:0000256" key="3">
    <source>
        <dbReference type="SAM" id="MobiDB-lite"/>
    </source>
</evidence>
<name>A0A963YPN2_9PROT</name>
<keyword evidence="5" id="KW-1185">Reference proteome</keyword>
<keyword evidence="2" id="KW-0732">Signal</keyword>
<dbReference type="InterPro" id="IPR024930">
    <property type="entry name" value="Skp_dom_sf"/>
</dbReference>
<accession>A0A963YPN2</accession>
<dbReference type="AlphaFoldDB" id="A0A963YPN2"/>